<comment type="caution">
    <text evidence="2">The sequence shown here is derived from an EMBL/GenBank/DDBJ whole genome shotgun (WGS) entry which is preliminary data.</text>
</comment>
<accession>A0A8J7GIM1</accession>
<keyword evidence="1" id="KW-0472">Membrane</keyword>
<feature type="transmembrane region" description="Helical" evidence="1">
    <location>
        <begin position="47"/>
        <end position="67"/>
    </location>
</feature>
<dbReference type="Proteomes" id="UP000622552">
    <property type="component" value="Unassembled WGS sequence"/>
</dbReference>
<reference evidence="2" key="1">
    <citation type="submission" date="2020-11" db="EMBL/GenBank/DDBJ databases">
        <title>Sequencing the genomes of 1000 actinobacteria strains.</title>
        <authorList>
            <person name="Klenk H.-P."/>
        </authorList>
    </citation>
    <scope>NUCLEOTIDE SEQUENCE</scope>
    <source>
        <strain evidence="2">DSM 45356</strain>
    </source>
</reference>
<organism evidence="2 3">
    <name type="scientific">Longispora fulva</name>
    <dbReference type="NCBI Taxonomy" id="619741"/>
    <lineage>
        <taxon>Bacteria</taxon>
        <taxon>Bacillati</taxon>
        <taxon>Actinomycetota</taxon>
        <taxon>Actinomycetes</taxon>
        <taxon>Micromonosporales</taxon>
        <taxon>Micromonosporaceae</taxon>
        <taxon>Longispora</taxon>
    </lineage>
</organism>
<evidence type="ECO:0000313" key="2">
    <source>
        <dbReference type="EMBL" id="MBG6138190.1"/>
    </source>
</evidence>
<sequence>MAGSSEPVTSPDQHKPTNMKVARIGGIVTILVLLVMTIGNHEGNVENVWLIGLAALLAATLVGDWLLRKNGLKSN</sequence>
<feature type="transmembrane region" description="Helical" evidence="1">
    <location>
        <begin position="21"/>
        <end position="41"/>
    </location>
</feature>
<proteinExistence type="predicted"/>
<protein>
    <submittedName>
        <fullName evidence="2">Putative membrane protein YhhN</fullName>
    </submittedName>
</protein>
<keyword evidence="1" id="KW-0812">Transmembrane</keyword>
<dbReference type="AlphaFoldDB" id="A0A8J7GIM1"/>
<dbReference type="InterPro" id="IPR024341">
    <property type="entry name" value="DUF2631"/>
</dbReference>
<evidence type="ECO:0000256" key="1">
    <source>
        <dbReference type="SAM" id="Phobius"/>
    </source>
</evidence>
<dbReference type="Pfam" id="PF10939">
    <property type="entry name" value="DUF2631"/>
    <property type="match status" value="1"/>
</dbReference>
<name>A0A8J7GIM1_9ACTN</name>
<keyword evidence="1" id="KW-1133">Transmembrane helix</keyword>
<dbReference type="EMBL" id="JADOUF010000001">
    <property type="protein sequence ID" value="MBG6138190.1"/>
    <property type="molecule type" value="Genomic_DNA"/>
</dbReference>
<keyword evidence="3" id="KW-1185">Reference proteome</keyword>
<evidence type="ECO:0000313" key="3">
    <source>
        <dbReference type="Proteomes" id="UP000622552"/>
    </source>
</evidence>
<gene>
    <name evidence="2" type="ORF">IW245_004384</name>
</gene>